<evidence type="ECO:0000313" key="2">
    <source>
        <dbReference type="EMBL" id="QUL98274.1"/>
    </source>
</evidence>
<organism evidence="2">
    <name type="scientific">Candidatus Fermentithermobacillus carboniphilus</name>
    <dbReference type="NCBI Taxonomy" id="3085328"/>
    <lineage>
        <taxon>Bacteria</taxon>
        <taxon>Bacillati</taxon>
        <taxon>Bacillota</taxon>
        <taxon>Candidatus Fermentithermobacillia</taxon>
        <taxon>Candidatus Fermentithermobacillales</taxon>
        <taxon>Candidatus Fermentithermobacillaceae</taxon>
        <taxon>Candidatus Fermentithermobacillus</taxon>
    </lineage>
</organism>
<protein>
    <submittedName>
        <fullName evidence="2">Spore coat protein CotJB</fullName>
    </submittedName>
</protein>
<proteinExistence type="predicted"/>
<dbReference type="PIRSF" id="PIRSF010606">
    <property type="entry name" value="Spore_coat_CotJB"/>
    <property type="match status" value="1"/>
</dbReference>
<dbReference type="InterPro" id="IPR016571">
    <property type="entry name" value="Spore_coat_assembly_CotJB"/>
</dbReference>
<evidence type="ECO:0000259" key="1">
    <source>
        <dbReference type="Pfam" id="PF12652"/>
    </source>
</evidence>
<dbReference type="InterPro" id="IPR024207">
    <property type="entry name" value="CotJB_dom"/>
</dbReference>
<reference evidence="2" key="2">
    <citation type="journal article" date="2023" name="Biology">
        <title>Prokaryotic Life Associated with Coal-Fire Gas Vents Revealed by Metagenomics.</title>
        <authorList>
            <person name="Kadnikov V.V."/>
            <person name="Mardanov A.V."/>
            <person name="Beletsky A.V."/>
            <person name="Karnachuk O.V."/>
            <person name="Ravin N.V."/>
        </authorList>
    </citation>
    <scope>NUCLEOTIDE SEQUENCE</scope>
    <source>
        <strain evidence="2">Bu02</strain>
    </source>
</reference>
<dbReference type="EMBL" id="CP062796">
    <property type="protein sequence ID" value="QUL98274.1"/>
    <property type="molecule type" value="Genomic_DNA"/>
</dbReference>
<keyword evidence="2" id="KW-0167">Capsid protein</keyword>
<gene>
    <name evidence="2" type="ORF">IMF26_09625</name>
</gene>
<accession>A0AAT9LB21</accession>
<dbReference type="KEGG" id="fcz:IMF26_09625"/>
<feature type="domain" description="Protein CotJB" evidence="1">
    <location>
        <begin position="7"/>
        <end position="83"/>
    </location>
</feature>
<keyword evidence="2" id="KW-0946">Virion</keyword>
<dbReference type="Pfam" id="PF12652">
    <property type="entry name" value="CotJB"/>
    <property type="match status" value="1"/>
</dbReference>
<dbReference type="AlphaFoldDB" id="A0AAT9LB21"/>
<reference evidence="2" key="1">
    <citation type="submission" date="2020-10" db="EMBL/GenBank/DDBJ databases">
        <authorList>
            <person name="Kadnikov V."/>
            <person name="Beletsky A.V."/>
            <person name="Mardanov A.V."/>
            <person name="Karnachuk O.V."/>
            <person name="Ravin N.V."/>
        </authorList>
    </citation>
    <scope>NUCLEOTIDE SEQUENCE</scope>
    <source>
        <strain evidence="2">Bu02</strain>
    </source>
</reference>
<sequence>MDPRQKELLMRIMELEFACIDLDLYLATHPDDTRALQDFKMRSQELMNAKMEYELAYGPLLNYGFGTNPGRTWQWIDEPWPWEINWRRSGT</sequence>
<name>A0AAT9LB21_9FIRM</name>